<dbReference type="GO" id="GO:0004519">
    <property type="term" value="F:endonuclease activity"/>
    <property type="evidence" value="ECO:0007669"/>
    <property type="project" value="UniProtKB-KW"/>
</dbReference>
<feature type="domain" description="DUF559" evidence="1">
    <location>
        <begin position="1"/>
        <end position="94"/>
    </location>
</feature>
<proteinExistence type="predicted"/>
<protein>
    <submittedName>
        <fullName evidence="2">Endonuclease domain-containing protein</fullName>
    </submittedName>
</protein>
<dbReference type="InterPro" id="IPR047216">
    <property type="entry name" value="Endonuclease_DUF559_bact"/>
</dbReference>
<dbReference type="InterPro" id="IPR007569">
    <property type="entry name" value="DUF559"/>
</dbReference>
<name>A0A7S8C6R5_9HYPH</name>
<dbReference type="RefSeq" id="WP_213161772.1">
    <property type="nucleotide sequence ID" value="NZ_CP058214.1"/>
</dbReference>
<accession>A0A7S8C6R5</accession>
<evidence type="ECO:0000313" key="3">
    <source>
        <dbReference type="Proteomes" id="UP000593594"/>
    </source>
</evidence>
<dbReference type="Pfam" id="PF04480">
    <property type="entry name" value="DUF559"/>
    <property type="match status" value="1"/>
</dbReference>
<dbReference type="EMBL" id="CP058214">
    <property type="protein sequence ID" value="QPC44402.1"/>
    <property type="molecule type" value="Genomic_DNA"/>
</dbReference>
<evidence type="ECO:0000259" key="1">
    <source>
        <dbReference type="Pfam" id="PF04480"/>
    </source>
</evidence>
<dbReference type="PANTHER" id="PTHR38590:SF1">
    <property type="entry name" value="BLL0828 PROTEIN"/>
    <property type="match status" value="1"/>
</dbReference>
<keyword evidence="2" id="KW-0378">Hydrolase</keyword>
<dbReference type="CDD" id="cd01038">
    <property type="entry name" value="Endonuclease_DUF559"/>
    <property type="match status" value="1"/>
</dbReference>
<organism evidence="2 3">
    <name type="scientific">Kaustia mangrovi</name>
    <dbReference type="NCBI Taxonomy" id="2593653"/>
    <lineage>
        <taxon>Bacteria</taxon>
        <taxon>Pseudomonadati</taxon>
        <taxon>Pseudomonadota</taxon>
        <taxon>Alphaproteobacteria</taxon>
        <taxon>Hyphomicrobiales</taxon>
        <taxon>Parvibaculaceae</taxon>
        <taxon>Kaustia</taxon>
    </lineage>
</organism>
<dbReference type="PANTHER" id="PTHR38590">
    <property type="entry name" value="BLL0828 PROTEIN"/>
    <property type="match status" value="1"/>
</dbReference>
<dbReference type="AlphaFoldDB" id="A0A7S8C6R5"/>
<gene>
    <name evidence="2" type="ORF">HW532_17870</name>
</gene>
<reference evidence="2 3" key="1">
    <citation type="submission" date="2020-06" db="EMBL/GenBank/DDBJ databases">
        <title>Genome sequence of 2 isolates from Red Sea Mangroves.</title>
        <authorList>
            <person name="Sefrji F."/>
            <person name="Michoud G."/>
            <person name="Merlino G."/>
            <person name="Daffonchio D."/>
        </authorList>
    </citation>
    <scope>NUCLEOTIDE SEQUENCE [LARGE SCALE GENOMIC DNA]</scope>
    <source>
        <strain evidence="2 3">R1DC25</strain>
    </source>
</reference>
<dbReference type="Gene3D" id="3.40.960.10">
    <property type="entry name" value="VSR Endonuclease"/>
    <property type="match status" value="1"/>
</dbReference>
<dbReference type="KEGG" id="kmn:HW532_17870"/>
<keyword evidence="3" id="KW-1185">Reference proteome</keyword>
<evidence type="ECO:0000313" key="2">
    <source>
        <dbReference type="EMBL" id="QPC44402.1"/>
    </source>
</evidence>
<dbReference type="SUPFAM" id="SSF52980">
    <property type="entry name" value="Restriction endonuclease-like"/>
    <property type="match status" value="1"/>
</dbReference>
<sequence>MTDAERKLWRALRSRQFQAVKFRRQVPVGPYIADFLAYDHRLIIEVDGGQHAENRRDMAREKCLSANGFRVLRLWNNDVLGNLDGALTVIAEALRENR</sequence>
<dbReference type="InterPro" id="IPR011335">
    <property type="entry name" value="Restrct_endonuc-II-like"/>
</dbReference>
<dbReference type="Proteomes" id="UP000593594">
    <property type="component" value="Chromosome"/>
</dbReference>
<keyword evidence="2" id="KW-0540">Nuclease</keyword>
<keyword evidence="2" id="KW-0255">Endonuclease</keyword>